<dbReference type="EMBL" id="JAWHQM010000032">
    <property type="protein sequence ID" value="KAK5633445.1"/>
    <property type="molecule type" value="Genomic_DNA"/>
</dbReference>
<feature type="transmembrane region" description="Helical" evidence="1">
    <location>
        <begin position="39"/>
        <end position="72"/>
    </location>
</feature>
<keyword evidence="1" id="KW-0472">Membrane</keyword>
<name>A0AAN7UJ43_9PEZI</name>
<feature type="transmembrane region" description="Helical" evidence="1">
    <location>
        <begin position="12"/>
        <end position="33"/>
    </location>
</feature>
<keyword evidence="3" id="KW-1185">Reference proteome</keyword>
<keyword evidence="1" id="KW-0812">Transmembrane</keyword>
<dbReference type="AlphaFoldDB" id="A0AAN7UJ43"/>
<comment type="caution">
    <text evidence="2">The sequence shown here is derived from an EMBL/GenBank/DDBJ whole genome shotgun (WGS) entry which is preliminary data.</text>
</comment>
<keyword evidence="1" id="KW-1133">Transmembrane helix</keyword>
<accession>A0AAN7UJ43</accession>
<gene>
    <name evidence="2" type="ORF">RRF57_009159</name>
</gene>
<dbReference type="Proteomes" id="UP001305414">
    <property type="component" value="Unassembled WGS sequence"/>
</dbReference>
<protein>
    <submittedName>
        <fullName evidence="2">Uncharacterized protein</fullName>
    </submittedName>
</protein>
<organism evidence="2 3">
    <name type="scientific">Xylaria bambusicola</name>
    <dbReference type="NCBI Taxonomy" id="326684"/>
    <lineage>
        <taxon>Eukaryota</taxon>
        <taxon>Fungi</taxon>
        <taxon>Dikarya</taxon>
        <taxon>Ascomycota</taxon>
        <taxon>Pezizomycotina</taxon>
        <taxon>Sordariomycetes</taxon>
        <taxon>Xylariomycetidae</taxon>
        <taxon>Xylariales</taxon>
        <taxon>Xylariaceae</taxon>
        <taxon>Xylaria</taxon>
    </lineage>
</organism>
<reference evidence="2 3" key="1">
    <citation type="submission" date="2023-10" db="EMBL/GenBank/DDBJ databases">
        <title>Draft genome sequence of Xylaria bambusicola isolate GMP-LS, the root and basal stem rot pathogen of sugarcane in Indonesia.</title>
        <authorList>
            <person name="Selvaraj P."/>
            <person name="Muralishankar V."/>
            <person name="Muruganantham S."/>
            <person name="Sp S."/>
            <person name="Haryani S."/>
            <person name="Lau K.J.X."/>
            <person name="Naqvi N.I."/>
        </authorList>
    </citation>
    <scope>NUCLEOTIDE SEQUENCE [LARGE SCALE GENOMIC DNA]</scope>
    <source>
        <strain evidence="2">GMP-LS</strain>
    </source>
</reference>
<evidence type="ECO:0000256" key="1">
    <source>
        <dbReference type="SAM" id="Phobius"/>
    </source>
</evidence>
<proteinExistence type="predicted"/>
<evidence type="ECO:0000313" key="3">
    <source>
        <dbReference type="Proteomes" id="UP001305414"/>
    </source>
</evidence>
<evidence type="ECO:0000313" key="2">
    <source>
        <dbReference type="EMBL" id="KAK5633445.1"/>
    </source>
</evidence>
<sequence length="112" mass="11754">MPLDCSPYEFLGGSNFSLVIIPISIVITIFTIIPISVIVVVIVAIVIVATIVVAIVIVVIGFVAGSLFTFVAGDAARQAGYRARLADNINSCHTLGDIGNVVPRFLLSSKPV</sequence>